<evidence type="ECO:0000256" key="7">
    <source>
        <dbReference type="RuleBase" id="RU003879"/>
    </source>
</evidence>
<dbReference type="STRING" id="655353.SAMN04488056_104349"/>
<evidence type="ECO:0000256" key="2">
    <source>
        <dbReference type="ARBA" id="ARBA00005811"/>
    </source>
</evidence>
<accession>A0A1I5G476</accession>
<sequence>MQFNEPERPAFGETILPMINVVFLLLIFLMLMGHISQRPALDIDPAESALSEEKGASLMLFVDAQGAVQFQSHMQRDEAFAALKAALQEDTEARDLVIRADAGADFAKVLELAQMFQPYSKGEVKLEVRQR</sequence>
<dbReference type="Proteomes" id="UP000199236">
    <property type="component" value="Unassembled WGS sequence"/>
</dbReference>
<keyword evidence="10" id="KW-1185">Reference proteome</keyword>
<evidence type="ECO:0000256" key="5">
    <source>
        <dbReference type="ARBA" id="ARBA00022989"/>
    </source>
</evidence>
<evidence type="ECO:0000256" key="6">
    <source>
        <dbReference type="ARBA" id="ARBA00023136"/>
    </source>
</evidence>
<dbReference type="GO" id="GO:0022857">
    <property type="term" value="F:transmembrane transporter activity"/>
    <property type="evidence" value="ECO:0007669"/>
    <property type="project" value="InterPro"/>
</dbReference>
<evidence type="ECO:0000256" key="3">
    <source>
        <dbReference type="ARBA" id="ARBA00022475"/>
    </source>
</evidence>
<dbReference type="EMBL" id="FOVR01000004">
    <property type="protein sequence ID" value="SFO30807.1"/>
    <property type="molecule type" value="Genomic_DNA"/>
</dbReference>
<dbReference type="Pfam" id="PF02472">
    <property type="entry name" value="ExbD"/>
    <property type="match status" value="1"/>
</dbReference>
<dbReference type="AlphaFoldDB" id="A0A1I5G476"/>
<protein>
    <submittedName>
        <fullName evidence="9">Biopolymer transport protein ExbD</fullName>
    </submittedName>
</protein>
<keyword evidence="7" id="KW-0813">Transport</keyword>
<keyword evidence="4 7" id="KW-0812">Transmembrane</keyword>
<dbReference type="GO" id="GO:0005886">
    <property type="term" value="C:plasma membrane"/>
    <property type="evidence" value="ECO:0007669"/>
    <property type="project" value="UniProtKB-SubCell"/>
</dbReference>
<dbReference type="PANTHER" id="PTHR30558">
    <property type="entry name" value="EXBD MEMBRANE COMPONENT OF PMF-DRIVEN MACROMOLECULE IMPORT SYSTEM"/>
    <property type="match status" value="1"/>
</dbReference>
<keyword evidence="7" id="KW-0653">Protein transport</keyword>
<dbReference type="InterPro" id="IPR003400">
    <property type="entry name" value="ExbD"/>
</dbReference>
<keyword evidence="5 8" id="KW-1133">Transmembrane helix</keyword>
<evidence type="ECO:0000256" key="4">
    <source>
        <dbReference type="ARBA" id="ARBA00022692"/>
    </source>
</evidence>
<comment type="subcellular location">
    <subcellularLocation>
        <location evidence="1">Cell membrane</location>
        <topology evidence="1">Single-pass membrane protein</topology>
    </subcellularLocation>
    <subcellularLocation>
        <location evidence="7">Cell membrane</location>
        <topology evidence="7">Single-pass type II membrane protein</topology>
    </subcellularLocation>
</comment>
<comment type="similarity">
    <text evidence="2 7">Belongs to the ExbD/TolR family.</text>
</comment>
<name>A0A1I5G476_9HYPH</name>
<organism evidence="9 10">
    <name type="scientific">Cohaesibacter marisflavi</name>
    <dbReference type="NCBI Taxonomy" id="655353"/>
    <lineage>
        <taxon>Bacteria</taxon>
        <taxon>Pseudomonadati</taxon>
        <taxon>Pseudomonadota</taxon>
        <taxon>Alphaproteobacteria</taxon>
        <taxon>Hyphomicrobiales</taxon>
        <taxon>Cohaesibacteraceae</taxon>
    </lineage>
</organism>
<keyword evidence="6 8" id="KW-0472">Membrane</keyword>
<dbReference type="OrthoDB" id="8479787at2"/>
<gene>
    <name evidence="9" type="ORF">SAMN04488056_104349</name>
</gene>
<evidence type="ECO:0000256" key="1">
    <source>
        <dbReference type="ARBA" id="ARBA00004162"/>
    </source>
</evidence>
<feature type="transmembrane region" description="Helical" evidence="8">
    <location>
        <begin position="15"/>
        <end position="33"/>
    </location>
</feature>
<evidence type="ECO:0000313" key="10">
    <source>
        <dbReference type="Proteomes" id="UP000199236"/>
    </source>
</evidence>
<dbReference type="RefSeq" id="WP_090071953.1">
    <property type="nucleotide sequence ID" value="NZ_FOVR01000004.1"/>
</dbReference>
<keyword evidence="3" id="KW-1003">Cell membrane</keyword>
<reference evidence="9 10" key="1">
    <citation type="submission" date="2016-10" db="EMBL/GenBank/DDBJ databases">
        <authorList>
            <person name="de Groot N.N."/>
        </authorList>
    </citation>
    <scope>NUCLEOTIDE SEQUENCE [LARGE SCALE GENOMIC DNA]</scope>
    <source>
        <strain evidence="9 10">CGMCC 1.9157</strain>
    </source>
</reference>
<dbReference type="GO" id="GO:0015031">
    <property type="term" value="P:protein transport"/>
    <property type="evidence" value="ECO:0007669"/>
    <property type="project" value="UniProtKB-KW"/>
</dbReference>
<evidence type="ECO:0000256" key="8">
    <source>
        <dbReference type="SAM" id="Phobius"/>
    </source>
</evidence>
<evidence type="ECO:0000313" key="9">
    <source>
        <dbReference type="EMBL" id="SFO30807.1"/>
    </source>
</evidence>
<proteinExistence type="inferred from homology"/>